<reference evidence="2 3" key="1">
    <citation type="submission" date="2013-03" db="EMBL/GenBank/DDBJ databases">
        <title>The Genome Sequence of Capronia epimyces CBS 606.96.</title>
        <authorList>
            <consortium name="The Broad Institute Genomics Platform"/>
            <person name="Cuomo C."/>
            <person name="de Hoog S."/>
            <person name="Gorbushina A."/>
            <person name="Walker B."/>
            <person name="Young S.K."/>
            <person name="Zeng Q."/>
            <person name="Gargeya S."/>
            <person name="Fitzgerald M."/>
            <person name="Haas B."/>
            <person name="Abouelleil A."/>
            <person name="Allen A.W."/>
            <person name="Alvarado L."/>
            <person name="Arachchi H.M."/>
            <person name="Berlin A.M."/>
            <person name="Chapman S.B."/>
            <person name="Gainer-Dewar J."/>
            <person name="Goldberg J."/>
            <person name="Griggs A."/>
            <person name="Gujja S."/>
            <person name="Hansen M."/>
            <person name="Howarth C."/>
            <person name="Imamovic A."/>
            <person name="Ireland A."/>
            <person name="Larimer J."/>
            <person name="McCowan C."/>
            <person name="Murphy C."/>
            <person name="Pearson M."/>
            <person name="Poon T.W."/>
            <person name="Priest M."/>
            <person name="Roberts A."/>
            <person name="Saif S."/>
            <person name="Shea T."/>
            <person name="Sisk P."/>
            <person name="Sykes S."/>
            <person name="Wortman J."/>
            <person name="Nusbaum C."/>
            <person name="Birren B."/>
        </authorList>
    </citation>
    <scope>NUCLEOTIDE SEQUENCE [LARGE SCALE GENOMIC DNA]</scope>
    <source>
        <strain evidence="2 3">CBS 606.96</strain>
    </source>
</reference>
<feature type="compositionally biased region" description="Low complexity" evidence="1">
    <location>
        <begin position="28"/>
        <end position="39"/>
    </location>
</feature>
<evidence type="ECO:0000313" key="2">
    <source>
        <dbReference type="EMBL" id="EXJ84080.1"/>
    </source>
</evidence>
<dbReference type="Proteomes" id="UP000019478">
    <property type="component" value="Unassembled WGS sequence"/>
</dbReference>
<dbReference type="OrthoDB" id="4120230at2759"/>
<dbReference type="EMBL" id="AMGY01000004">
    <property type="protein sequence ID" value="EXJ84080.1"/>
    <property type="molecule type" value="Genomic_DNA"/>
</dbReference>
<protein>
    <submittedName>
        <fullName evidence="2">Uncharacterized protein</fullName>
    </submittedName>
</protein>
<dbReference type="eggNOG" id="ENOG502T5R8">
    <property type="taxonomic scope" value="Eukaryota"/>
</dbReference>
<sequence>MPSTYAAYYNLLEAEKSAAASRRRTSDESTSSEASAASHKSIKLYLKHALDQLRPTREPLTPAGIYTPIIKQGPLFGSKRHNAQQTKV</sequence>
<evidence type="ECO:0000256" key="1">
    <source>
        <dbReference type="SAM" id="MobiDB-lite"/>
    </source>
</evidence>
<organism evidence="2 3">
    <name type="scientific">Capronia epimyces CBS 606.96</name>
    <dbReference type="NCBI Taxonomy" id="1182542"/>
    <lineage>
        <taxon>Eukaryota</taxon>
        <taxon>Fungi</taxon>
        <taxon>Dikarya</taxon>
        <taxon>Ascomycota</taxon>
        <taxon>Pezizomycotina</taxon>
        <taxon>Eurotiomycetes</taxon>
        <taxon>Chaetothyriomycetidae</taxon>
        <taxon>Chaetothyriales</taxon>
        <taxon>Herpotrichiellaceae</taxon>
        <taxon>Capronia</taxon>
    </lineage>
</organism>
<comment type="caution">
    <text evidence="2">The sequence shown here is derived from an EMBL/GenBank/DDBJ whole genome shotgun (WGS) entry which is preliminary data.</text>
</comment>
<dbReference type="STRING" id="1182542.W9Y359"/>
<dbReference type="RefSeq" id="XP_007733065.1">
    <property type="nucleotide sequence ID" value="XM_007734875.1"/>
</dbReference>
<dbReference type="GeneID" id="19168865"/>
<feature type="region of interest" description="Disordered" evidence="1">
    <location>
        <begin position="16"/>
        <end position="39"/>
    </location>
</feature>
<keyword evidence="3" id="KW-1185">Reference proteome</keyword>
<evidence type="ECO:0000313" key="3">
    <source>
        <dbReference type="Proteomes" id="UP000019478"/>
    </source>
</evidence>
<proteinExistence type="predicted"/>
<name>W9Y359_9EURO</name>
<gene>
    <name evidence="2" type="ORF">A1O3_04747</name>
</gene>
<accession>W9Y359</accession>
<dbReference type="AlphaFoldDB" id="W9Y359"/>
<dbReference type="HOGENOM" id="CLU_163493_0_0_1"/>